<protein>
    <submittedName>
        <fullName evidence="1">Leucine-rich repeat receptor protein kinase</fullName>
    </submittedName>
</protein>
<keyword evidence="1" id="KW-0675">Receptor</keyword>
<comment type="caution">
    <text evidence="1">The sequence shown here is derived from an EMBL/GenBank/DDBJ whole genome shotgun (WGS) entry which is preliminary data.</text>
</comment>
<accession>A0ACC1X665</accession>
<reference evidence="1 2" key="1">
    <citation type="journal article" date="2023" name="Science">
        <title>Complex scaffold remodeling in plant triterpene biosynthesis.</title>
        <authorList>
            <person name="De La Pena R."/>
            <person name="Hodgson H."/>
            <person name="Liu J.C."/>
            <person name="Stephenson M.J."/>
            <person name="Martin A.C."/>
            <person name="Owen C."/>
            <person name="Harkess A."/>
            <person name="Leebens-Mack J."/>
            <person name="Jimenez L.E."/>
            <person name="Osbourn A."/>
            <person name="Sattely E.S."/>
        </authorList>
    </citation>
    <scope>NUCLEOTIDE SEQUENCE [LARGE SCALE GENOMIC DNA]</scope>
    <source>
        <strain evidence="2">cv. JPN11</strain>
        <tissue evidence="1">Leaf</tissue>
    </source>
</reference>
<gene>
    <name evidence="1" type="ORF">OWV82_020220</name>
</gene>
<proteinExistence type="predicted"/>
<keyword evidence="1" id="KW-0808">Transferase</keyword>
<sequence length="1007" mass="112394">MKPTMNNNVVVSLLFIATINVISLCNGNSSVGCIETERNALLRFKQDLHDPSNRLASWNIGHTDCCNWAGVVCDNFTGHVLQLSLQNPVDYYYDSEEAYLKSELSGKLNPSLLDLKHLIHLDLSGNDFQGIQIPKHLGFMEKLRYLNLSSAGFAGMVPHQLGNLSNLQHLDLSLNYGLYVDKFSWMCGISLLQNLDLSLTNLSKASGLSLAINSLSFLKVLKLSDCQVHHIPPLSSANFTSLTTLDLSDNQFDDSFIPSWIFGLHHLIFLNLNLNNFQGPIPSGLGNLTSLRFLDLSYNHFNSTIPKWFFGFNLLEYLSLGSNRLQGRISSGLGNLTQIKTLDLSYNKGLDGKIPRSFERLCNLRSISLSGINLSLEIPQVLDVIPNCVTFELESLEFGASQLTGNLTDQLGRFKNLVTLYLGFNNISGPLPSVIGEFQFLKNLDLSYNNLEGFVPLSLGQLSSLESLDLSSNKLIGTLSQFHFVNLTKLIMFDASENSLILKFSPNWVPPFQLQYLQLRSCHLGPKFPLWLRSQKYLYHLDISNAGIIDTIPYWFWKSISQYNELSLSHNQFYGEIPNLSGNNSYVSFLDLSSNNFSGQIPLLSLNITVLDLSNNALSGSIFQFICHGKNMSNGMEFLKLSENFLSGEIPDCWNMNWSSLVGLNLSHNKFTNSLPKSMGSLISLQSLNLRNNKLSGAIPMSFKNCTELLAFDIGENEFVGNIPIWISKAFSKMVVLNFRSNKFHGMLPTELCHLSSLHILDLAYNNLSGTIPRCINNFTAMKRLNNSAGNAISYSLGIVEDVSIMMKGVMVEYNQILNLVRSIDISMNYFSGHIPMEVTNLEALQSLNLSNNLFTGRIPENIGAMRSLESLDFSENQLSGEIPQGISSLTFLSHLNFSNNDLNGKIPLSTQLQSMNASSFIGNNLCGSPLPINCSEQNVLVPIGENRDEDGNELDYLLHMSIALGFVVGFWCVIGPLIVSIRWRYKYYNFLDLFGHKFSCFAKKCC</sequence>
<organism evidence="1 2">
    <name type="scientific">Melia azedarach</name>
    <name type="common">Chinaberry tree</name>
    <dbReference type="NCBI Taxonomy" id="155640"/>
    <lineage>
        <taxon>Eukaryota</taxon>
        <taxon>Viridiplantae</taxon>
        <taxon>Streptophyta</taxon>
        <taxon>Embryophyta</taxon>
        <taxon>Tracheophyta</taxon>
        <taxon>Spermatophyta</taxon>
        <taxon>Magnoliopsida</taxon>
        <taxon>eudicotyledons</taxon>
        <taxon>Gunneridae</taxon>
        <taxon>Pentapetalae</taxon>
        <taxon>rosids</taxon>
        <taxon>malvids</taxon>
        <taxon>Sapindales</taxon>
        <taxon>Meliaceae</taxon>
        <taxon>Melia</taxon>
    </lineage>
</organism>
<evidence type="ECO:0000313" key="1">
    <source>
        <dbReference type="EMBL" id="KAJ4706588.1"/>
    </source>
</evidence>
<keyword evidence="1" id="KW-0418">Kinase</keyword>
<keyword evidence="2" id="KW-1185">Reference proteome</keyword>
<name>A0ACC1X665_MELAZ</name>
<dbReference type="Proteomes" id="UP001164539">
    <property type="component" value="Chromosome 11"/>
</dbReference>
<evidence type="ECO:0000313" key="2">
    <source>
        <dbReference type="Proteomes" id="UP001164539"/>
    </source>
</evidence>
<dbReference type="EMBL" id="CM051404">
    <property type="protein sequence ID" value="KAJ4706588.1"/>
    <property type="molecule type" value="Genomic_DNA"/>
</dbReference>